<gene>
    <name evidence="2" type="ORF">RirG_103580</name>
</gene>
<dbReference type="InterPro" id="IPR011021">
    <property type="entry name" value="Arrestin-like_N"/>
</dbReference>
<dbReference type="Pfam" id="PF00339">
    <property type="entry name" value="Arrestin_N"/>
    <property type="match status" value="1"/>
</dbReference>
<protein>
    <submittedName>
        <fullName evidence="2">Rod1p</fullName>
    </submittedName>
</protein>
<dbReference type="HOGENOM" id="CLU_590707_0_0_1"/>
<evidence type="ECO:0000313" key="2">
    <source>
        <dbReference type="EMBL" id="EXX68624.1"/>
    </source>
</evidence>
<reference evidence="2 3" key="1">
    <citation type="submission" date="2014-02" db="EMBL/GenBank/DDBJ databases">
        <title>Single nucleus genome sequencing reveals high similarity among nuclei of an endomycorrhizal fungus.</title>
        <authorList>
            <person name="Lin K."/>
            <person name="Geurts R."/>
            <person name="Zhang Z."/>
            <person name="Limpens E."/>
            <person name="Saunders D.G."/>
            <person name="Mu D."/>
            <person name="Pang E."/>
            <person name="Cao H."/>
            <person name="Cha H."/>
            <person name="Lin T."/>
            <person name="Zhou Q."/>
            <person name="Shang Y."/>
            <person name="Li Y."/>
            <person name="Ivanov S."/>
            <person name="Sharma T."/>
            <person name="Velzen R.V."/>
            <person name="Ruijter N.D."/>
            <person name="Aanen D.K."/>
            <person name="Win J."/>
            <person name="Kamoun S."/>
            <person name="Bisseling T."/>
            <person name="Huang S."/>
        </authorList>
    </citation>
    <scope>NUCLEOTIDE SEQUENCE [LARGE SCALE GENOMIC DNA]</scope>
    <source>
        <strain evidence="3">DAOM197198w</strain>
    </source>
</reference>
<dbReference type="OrthoDB" id="2333384at2759"/>
<evidence type="ECO:0000259" key="1">
    <source>
        <dbReference type="SMART" id="SM01017"/>
    </source>
</evidence>
<feature type="domain" description="Arrestin C-terminal-like" evidence="1">
    <location>
        <begin position="256"/>
        <end position="411"/>
    </location>
</feature>
<dbReference type="InterPro" id="IPR014752">
    <property type="entry name" value="Arrestin-like_C"/>
</dbReference>
<dbReference type="PANTHER" id="PTHR11188">
    <property type="entry name" value="ARRESTIN DOMAIN CONTAINING PROTEIN"/>
    <property type="match status" value="1"/>
</dbReference>
<evidence type="ECO:0000313" key="3">
    <source>
        <dbReference type="Proteomes" id="UP000022910"/>
    </source>
</evidence>
<dbReference type="GO" id="GO:0070086">
    <property type="term" value="P:ubiquitin-dependent endocytosis"/>
    <property type="evidence" value="ECO:0007669"/>
    <property type="project" value="TreeGrafter"/>
</dbReference>
<dbReference type="EMBL" id="JEMT01017230">
    <property type="protein sequence ID" value="EXX68624.1"/>
    <property type="molecule type" value="Genomic_DNA"/>
</dbReference>
<dbReference type="Gene3D" id="2.60.40.640">
    <property type="match status" value="2"/>
</dbReference>
<organism evidence="2 3">
    <name type="scientific">Rhizophagus irregularis (strain DAOM 197198w)</name>
    <name type="common">Glomus intraradices</name>
    <dbReference type="NCBI Taxonomy" id="1432141"/>
    <lineage>
        <taxon>Eukaryota</taxon>
        <taxon>Fungi</taxon>
        <taxon>Fungi incertae sedis</taxon>
        <taxon>Mucoromycota</taxon>
        <taxon>Glomeromycotina</taxon>
        <taxon>Glomeromycetes</taxon>
        <taxon>Glomerales</taxon>
        <taxon>Glomeraceae</taxon>
        <taxon>Rhizophagus</taxon>
    </lineage>
</organism>
<accession>A0A015KM92</accession>
<dbReference type="GO" id="GO:0030674">
    <property type="term" value="F:protein-macromolecule adaptor activity"/>
    <property type="evidence" value="ECO:0007669"/>
    <property type="project" value="TreeGrafter"/>
</dbReference>
<sequence>MTSTLQPTSQNIHDTTNSSFITTTMSHSTASSSTETIPQIVSPITAHQLNNAIPQKLKFNKIRTCLELKLVEPVIFFRGKPEEAVGCVLRGDLILNLAKDTNIRKLEMKFVGKTKTHWREDKKSISEEREIISHTWEFINSSKKSNHNNTINPFRIKSLTNKFSNSSLNSSSTYNSSSSYKTSLSSGSHTYPFELFLPGSLPESAKTELGTVTYYLKAKAYRSRLSPKIRLSQEVEILRTLPDHINSQGIGFSREFDNLLSYEINIPKKAYPLGQKIPIDMKISPYIKKLKVTGVRIQVIEKTTYTSCGQKVTDSREVARQNLETFGKSRLMDDEEDGDIGNVFYQQAMDLTLPKCLRPVHYSCTTPLISVAHDLKFSFLISLPRDPNVQNSIKHAELKISVPITILSCKAIEDYVTLPSYEDDSFYCPCHPEYLRMARLVLGESDGNRLETCYNGGYNHHKLNVQRYNYNRAPPSYEDSVVEI</sequence>
<dbReference type="GO" id="GO:0031625">
    <property type="term" value="F:ubiquitin protein ligase binding"/>
    <property type="evidence" value="ECO:0007669"/>
    <property type="project" value="TreeGrafter"/>
</dbReference>
<dbReference type="GO" id="GO:0005829">
    <property type="term" value="C:cytosol"/>
    <property type="evidence" value="ECO:0007669"/>
    <property type="project" value="TreeGrafter"/>
</dbReference>
<dbReference type="OMA" id="ERRYYYC"/>
<dbReference type="SUPFAM" id="SSF81296">
    <property type="entry name" value="E set domains"/>
    <property type="match status" value="1"/>
</dbReference>
<proteinExistence type="predicted"/>
<dbReference type="InterPro" id="IPR050357">
    <property type="entry name" value="Arrestin_domain-protein"/>
</dbReference>
<dbReference type="SMART" id="SM01017">
    <property type="entry name" value="Arrestin_C"/>
    <property type="match status" value="1"/>
</dbReference>
<dbReference type="Pfam" id="PF02752">
    <property type="entry name" value="Arrestin_C"/>
    <property type="match status" value="1"/>
</dbReference>
<name>A0A015KM92_RHIIW</name>
<dbReference type="InterPro" id="IPR011022">
    <property type="entry name" value="Arrestin_C-like"/>
</dbReference>
<dbReference type="Proteomes" id="UP000022910">
    <property type="component" value="Unassembled WGS sequence"/>
</dbReference>
<comment type="caution">
    <text evidence="2">The sequence shown here is derived from an EMBL/GenBank/DDBJ whole genome shotgun (WGS) entry which is preliminary data.</text>
</comment>
<dbReference type="GO" id="GO:0005886">
    <property type="term" value="C:plasma membrane"/>
    <property type="evidence" value="ECO:0007669"/>
    <property type="project" value="TreeGrafter"/>
</dbReference>
<dbReference type="STRING" id="1432141.A0A015KM92"/>
<dbReference type="AlphaFoldDB" id="A0A015KM92"/>
<keyword evidence="3" id="KW-1185">Reference proteome</keyword>
<dbReference type="PANTHER" id="PTHR11188:SF17">
    <property type="entry name" value="FI21816P1"/>
    <property type="match status" value="1"/>
</dbReference>
<dbReference type="InterPro" id="IPR014756">
    <property type="entry name" value="Ig_E-set"/>
</dbReference>